<sequence>MALLLINFQRYTDIPIVGWDIRQGSNQKSSQYLGTGCFFDQKGFSVLFTVFFKGNFGIGIAQANGLLQGGASKVGFIELVVA</sequence>
<accession>A0A316AIA6</accession>
<dbReference type="AlphaFoldDB" id="A0A316AIA6"/>
<reference evidence="1 2" key="1">
    <citation type="submission" date="2018-03" db="EMBL/GenBank/DDBJ databases">
        <title>Genomic Encyclopedia of Archaeal and Bacterial Type Strains, Phase II (KMG-II): from individual species to whole genera.</title>
        <authorList>
            <person name="Goeker M."/>
        </authorList>
    </citation>
    <scope>NUCLEOTIDE SEQUENCE [LARGE SCALE GENOMIC DNA]</scope>
    <source>
        <strain evidence="1 2">DSM 100346</strain>
    </source>
</reference>
<protein>
    <submittedName>
        <fullName evidence="1">Uncharacterized protein</fullName>
    </submittedName>
</protein>
<dbReference type="Proteomes" id="UP000245880">
    <property type="component" value="Unassembled WGS sequence"/>
</dbReference>
<evidence type="ECO:0000313" key="1">
    <source>
        <dbReference type="EMBL" id="PWJ57495.1"/>
    </source>
</evidence>
<evidence type="ECO:0000313" key="2">
    <source>
        <dbReference type="Proteomes" id="UP000245880"/>
    </source>
</evidence>
<gene>
    <name evidence="1" type="ORF">CLV98_107203</name>
</gene>
<name>A0A316AIA6_9BACT</name>
<organism evidence="1 2">
    <name type="scientific">Dyadobacter jejuensis</name>
    <dbReference type="NCBI Taxonomy" id="1082580"/>
    <lineage>
        <taxon>Bacteria</taxon>
        <taxon>Pseudomonadati</taxon>
        <taxon>Bacteroidota</taxon>
        <taxon>Cytophagia</taxon>
        <taxon>Cytophagales</taxon>
        <taxon>Spirosomataceae</taxon>
        <taxon>Dyadobacter</taxon>
    </lineage>
</organism>
<comment type="caution">
    <text evidence="1">The sequence shown here is derived from an EMBL/GenBank/DDBJ whole genome shotgun (WGS) entry which is preliminary data.</text>
</comment>
<dbReference type="EMBL" id="QGDT01000007">
    <property type="protein sequence ID" value="PWJ57495.1"/>
    <property type="molecule type" value="Genomic_DNA"/>
</dbReference>
<proteinExistence type="predicted"/>
<keyword evidence="2" id="KW-1185">Reference proteome</keyword>